<accession>A0ABN6TDL3</accession>
<feature type="compositionally biased region" description="Basic and acidic residues" evidence="1">
    <location>
        <begin position="114"/>
        <end position="137"/>
    </location>
</feature>
<sequence>MKPIPTETATDVGSVGKWLGAAAAGALLMYLLDPERGTARRSRALSAMRAAGARTGATVDGVLHGAGDRLAGLKDSAANALSRGADRVQAQAAPMLERARHGVQEATHRLEDSAQRLRERAKTAAEDSGVRGYDADAGRTPAPSNRYEPARDYGAEQRERGGLSAWLRGSRGGARDGRGPDYLEGAHPALVGGGMLGLLSLMRRSPGGLLIGLAGLALLWQGTRDKTYRVSDNIPARLPQMKHQDEHGQAPVIPPAEQSGSRYLH</sequence>
<evidence type="ECO:0000313" key="2">
    <source>
        <dbReference type="EMBL" id="BDT59776.1"/>
    </source>
</evidence>
<dbReference type="Proteomes" id="UP001163336">
    <property type="component" value="Chromosome"/>
</dbReference>
<dbReference type="RefSeq" id="WP_281908627.1">
    <property type="nucleotide sequence ID" value="NZ_AP026966.1"/>
</dbReference>
<organism evidence="2 3">
    <name type="scientific">Massilia varians</name>
    <dbReference type="NCBI Taxonomy" id="457921"/>
    <lineage>
        <taxon>Bacteria</taxon>
        <taxon>Pseudomonadati</taxon>
        <taxon>Pseudomonadota</taxon>
        <taxon>Betaproteobacteria</taxon>
        <taxon>Burkholderiales</taxon>
        <taxon>Oxalobacteraceae</taxon>
        <taxon>Telluria group</taxon>
        <taxon>Massilia</taxon>
    </lineage>
</organism>
<evidence type="ECO:0000313" key="3">
    <source>
        <dbReference type="Proteomes" id="UP001163336"/>
    </source>
</evidence>
<keyword evidence="3" id="KW-1185">Reference proteome</keyword>
<dbReference type="EMBL" id="AP026966">
    <property type="protein sequence ID" value="BDT59776.1"/>
    <property type="molecule type" value="Genomic_DNA"/>
</dbReference>
<proteinExistence type="predicted"/>
<feature type="region of interest" description="Disordered" evidence="1">
    <location>
        <begin position="242"/>
        <end position="265"/>
    </location>
</feature>
<feature type="region of interest" description="Disordered" evidence="1">
    <location>
        <begin position="114"/>
        <end position="159"/>
    </location>
</feature>
<protein>
    <submittedName>
        <fullName evidence="2">Uncharacterized protein</fullName>
    </submittedName>
</protein>
<evidence type="ECO:0000256" key="1">
    <source>
        <dbReference type="SAM" id="MobiDB-lite"/>
    </source>
</evidence>
<reference evidence="2" key="1">
    <citation type="submission" date="2022-11" db="EMBL/GenBank/DDBJ databases">
        <title>Isolation and characterization of PLA-degrading bacterium Massilia sp. from Antarctic soil.</title>
        <authorList>
            <person name="Sato K."/>
            <person name="Gomez-Fuentes C."/>
            <person name="Ahmad S.A."/>
            <person name="Zulkharnain A."/>
        </authorList>
    </citation>
    <scope>NUCLEOTIDE SEQUENCE</scope>
    <source>
        <strain evidence="2">N-3</strain>
    </source>
</reference>
<feature type="compositionally biased region" description="Basic and acidic residues" evidence="1">
    <location>
        <begin position="148"/>
        <end position="159"/>
    </location>
</feature>
<name>A0ABN6TDL3_9BURK</name>
<gene>
    <name evidence="2" type="ORF">MasN3_32700</name>
</gene>